<dbReference type="Proteomes" id="UP000297322">
    <property type="component" value="Unassembled WGS sequence"/>
</dbReference>
<reference evidence="1 2" key="1">
    <citation type="submission" date="2019-03" db="EMBL/GenBank/DDBJ databases">
        <title>Biocontrol and xenobiotic degradation properties of endophytic Pseudomonas fluorescens strain BRZ63.</title>
        <authorList>
            <person name="Chlebek D.A."/>
            <person name="Pinski A."/>
            <person name="Zur J.P."/>
            <person name="Michalska J."/>
            <person name="Hupert-Kocurek K.T."/>
        </authorList>
    </citation>
    <scope>NUCLEOTIDE SEQUENCE [LARGE SCALE GENOMIC DNA]</scope>
    <source>
        <strain evidence="1 2">BRZ63</strain>
    </source>
</reference>
<proteinExistence type="predicted"/>
<dbReference type="AlphaFoldDB" id="A0A1T2YDB2"/>
<name>A0A1T2YDB2_PSEFL</name>
<evidence type="ECO:0000313" key="2">
    <source>
        <dbReference type="Proteomes" id="UP000297322"/>
    </source>
</evidence>
<evidence type="ECO:0000313" key="1">
    <source>
        <dbReference type="EMBL" id="TFW39138.1"/>
    </source>
</evidence>
<protein>
    <submittedName>
        <fullName evidence="1">Uncharacterized protein</fullName>
    </submittedName>
</protein>
<sequence>MKYQPKLSILRSLLFTYSIENLDDPEREIFIASKNVNNDKELVELFNKLTKPEFTSYGHDERQWHIDTIHHFLETDEDFESVFYLFDTYFDDEIIDKRRFMKVLLDCLKLYEIEASEAQK</sequence>
<comment type="caution">
    <text evidence="1">The sequence shown here is derived from an EMBL/GenBank/DDBJ whole genome shotgun (WGS) entry which is preliminary data.</text>
</comment>
<organism evidence="1 2">
    <name type="scientific">Pseudomonas fluorescens</name>
    <dbReference type="NCBI Taxonomy" id="294"/>
    <lineage>
        <taxon>Bacteria</taxon>
        <taxon>Pseudomonadati</taxon>
        <taxon>Pseudomonadota</taxon>
        <taxon>Gammaproteobacteria</taxon>
        <taxon>Pseudomonadales</taxon>
        <taxon>Pseudomonadaceae</taxon>
        <taxon>Pseudomonas</taxon>
    </lineage>
</organism>
<dbReference type="RefSeq" id="WP_078824489.1">
    <property type="nucleotide sequence ID" value="NZ_SPVI01000032.1"/>
</dbReference>
<gene>
    <name evidence="1" type="ORF">E4T65_28590</name>
</gene>
<dbReference type="EMBL" id="SPVI01000032">
    <property type="protein sequence ID" value="TFW39138.1"/>
    <property type="molecule type" value="Genomic_DNA"/>
</dbReference>
<accession>A0A1T2YDB2</accession>